<dbReference type="Proteomes" id="UP001620295">
    <property type="component" value="Unassembled WGS sequence"/>
</dbReference>
<protein>
    <submittedName>
        <fullName evidence="2">FitA-like ribbon-helix-helix domain-containing protein</fullName>
    </submittedName>
</protein>
<feature type="domain" description="Antitoxin FitA-like ribbon-helix-helix" evidence="1">
    <location>
        <begin position="4"/>
        <end position="35"/>
    </location>
</feature>
<keyword evidence="3" id="KW-1185">Reference proteome</keyword>
<dbReference type="SUPFAM" id="SSF47598">
    <property type="entry name" value="Ribbon-helix-helix"/>
    <property type="match status" value="1"/>
</dbReference>
<evidence type="ECO:0000259" key="1">
    <source>
        <dbReference type="Pfam" id="PF22513"/>
    </source>
</evidence>
<evidence type="ECO:0000313" key="3">
    <source>
        <dbReference type="Proteomes" id="UP001620295"/>
    </source>
</evidence>
<dbReference type="Pfam" id="PF22513">
    <property type="entry name" value="FitA-like_RHH"/>
    <property type="match status" value="1"/>
</dbReference>
<dbReference type="RefSeq" id="WP_358639369.1">
    <property type="nucleotide sequence ID" value="NZ_JBFAEV010000014.1"/>
</dbReference>
<name>A0ABW8LWA3_9ACTN</name>
<comment type="caution">
    <text evidence="2">The sequence shown here is derived from an EMBL/GenBank/DDBJ whole genome shotgun (WGS) entry which is preliminary data.</text>
</comment>
<reference evidence="2 3" key="1">
    <citation type="submission" date="2024-11" db="EMBL/GenBank/DDBJ databases">
        <title>The Natural Products Discovery Center: Release of the First 8490 Sequenced Strains for Exploring Actinobacteria Biosynthetic Diversity.</title>
        <authorList>
            <person name="Kalkreuter E."/>
            <person name="Kautsar S.A."/>
            <person name="Yang D."/>
            <person name="Bader C.D."/>
            <person name="Teijaro C.N."/>
            <person name="Fluegel L."/>
            <person name="Davis C.M."/>
            <person name="Simpson J.R."/>
            <person name="Lauterbach L."/>
            <person name="Steele A.D."/>
            <person name="Gui C."/>
            <person name="Meng S."/>
            <person name="Li G."/>
            <person name="Viehrig K."/>
            <person name="Ye F."/>
            <person name="Su P."/>
            <person name="Kiefer A.F."/>
            <person name="Nichols A."/>
            <person name="Cepeda A.J."/>
            <person name="Yan W."/>
            <person name="Fan B."/>
            <person name="Jiang Y."/>
            <person name="Adhikari A."/>
            <person name="Zheng C.-J."/>
            <person name="Schuster L."/>
            <person name="Cowan T.M."/>
            <person name="Smanski M.J."/>
            <person name="Chevrette M.G."/>
            <person name="De Carvalho L.P.S."/>
            <person name="Shen B."/>
        </authorList>
    </citation>
    <scope>NUCLEOTIDE SEQUENCE [LARGE SCALE GENOMIC DNA]</scope>
    <source>
        <strain evidence="2 3">NPDC020863</strain>
    </source>
</reference>
<organism evidence="2 3">
    <name type="scientific">Streptomyces milbemycinicus</name>
    <dbReference type="NCBI Taxonomy" id="476552"/>
    <lineage>
        <taxon>Bacteria</taxon>
        <taxon>Bacillati</taxon>
        <taxon>Actinomycetota</taxon>
        <taxon>Actinomycetes</taxon>
        <taxon>Kitasatosporales</taxon>
        <taxon>Streptomycetaceae</taxon>
        <taxon>Streptomyces</taxon>
    </lineage>
</organism>
<dbReference type="EMBL" id="JBJDQH010000013">
    <property type="protein sequence ID" value="MFK4270207.1"/>
    <property type="molecule type" value="Genomic_DNA"/>
</dbReference>
<gene>
    <name evidence="2" type="ORF">ACI2L5_35510</name>
</gene>
<sequence>MTDVTVRRVPDDMLKTLKIRAAEAGKSLQAYLWDMIVREAATPTNAELARRMKRSARLDLTDTDVPGLLEAERERR</sequence>
<dbReference type="InterPro" id="IPR053853">
    <property type="entry name" value="FitA-like_RHH"/>
</dbReference>
<dbReference type="InterPro" id="IPR010985">
    <property type="entry name" value="Ribbon_hlx_hlx"/>
</dbReference>
<proteinExistence type="predicted"/>
<evidence type="ECO:0000313" key="2">
    <source>
        <dbReference type="EMBL" id="MFK4270207.1"/>
    </source>
</evidence>
<accession>A0ABW8LWA3</accession>